<accession>S8FE86</accession>
<evidence type="ECO:0000313" key="2">
    <source>
        <dbReference type="Proteomes" id="UP000015241"/>
    </source>
</evidence>
<dbReference type="OrthoDB" id="6132759at2759"/>
<organism evidence="1 2">
    <name type="scientific">Fomitopsis schrenkii</name>
    <name type="common">Brown rot fungus</name>
    <dbReference type="NCBI Taxonomy" id="2126942"/>
    <lineage>
        <taxon>Eukaryota</taxon>
        <taxon>Fungi</taxon>
        <taxon>Dikarya</taxon>
        <taxon>Basidiomycota</taxon>
        <taxon>Agaricomycotina</taxon>
        <taxon>Agaricomycetes</taxon>
        <taxon>Polyporales</taxon>
        <taxon>Fomitopsis</taxon>
    </lineage>
</organism>
<dbReference type="AlphaFoldDB" id="S8FE86"/>
<reference evidence="1 2" key="1">
    <citation type="journal article" date="2012" name="Science">
        <title>The Paleozoic origin of enzymatic lignin decomposition reconstructed from 31 fungal genomes.</title>
        <authorList>
            <person name="Floudas D."/>
            <person name="Binder M."/>
            <person name="Riley R."/>
            <person name="Barry K."/>
            <person name="Blanchette R.A."/>
            <person name="Henrissat B."/>
            <person name="Martinez A.T."/>
            <person name="Otillar R."/>
            <person name="Spatafora J.W."/>
            <person name="Yadav J.S."/>
            <person name="Aerts A."/>
            <person name="Benoit I."/>
            <person name="Boyd A."/>
            <person name="Carlson A."/>
            <person name="Copeland A."/>
            <person name="Coutinho P.M."/>
            <person name="de Vries R.P."/>
            <person name="Ferreira P."/>
            <person name="Findley K."/>
            <person name="Foster B."/>
            <person name="Gaskell J."/>
            <person name="Glotzer D."/>
            <person name="Gorecki P."/>
            <person name="Heitman J."/>
            <person name="Hesse C."/>
            <person name="Hori C."/>
            <person name="Igarashi K."/>
            <person name="Jurgens J.A."/>
            <person name="Kallen N."/>
            <person name="Kersten P."/>
            <person name="Kohler A."/>
            <person name="Kuees U."/>
            <person name="Kumar T.K.A."/>
            <person name="Kuo A."/>
            <person name="LaButti K."/>
            <person name="Larrondo L.F."/>
            <person name="Lindquist E."/>
            <person name="Ling A."/>
            <person name="Lombard V."/>
            <person name="Lucas S."/>
            <person name="Lundell T."/>
            <person name="Martin R."/>
            <person name="McLaughlin D.J."/>
            <person name="Morgenstern I."/>
            <person name="Morin E."/>
            <person name="Murat C."/>
            <person name="Nagy L.G."/>
            <person name="Nolan M."/>
            <person name="Ohm R.A."/>
            <person name="Patyshakuliyeva A."/>
            <person name="Rokas A."/>
            <person name="Ruiz-Duenas F.J."/>
            <person name="Sabat G."/>
            <person name="Salamov A."/>
            <person name="Samejima M."/>
            <person name="Schmutz J."/>
            <person name="Slot J.C."/>
            <person name="St John F."/>
            <person name="Stenlid J."/>
            <person name="Sun H."/>
            <person name="Sun S."/>
            <person name="Syed K."/>
            <person name="Tsang A."/>
            <person name="Wiebenga A."/>
            <person name="Young D."/>
            <person name="Pisabarro A."/>
            <person name="Eastwood D.C."/>
            <person name="Martin F."/>
            <person name="Cullen D."/>
            <person name="Grigoriev I.V."/>
            <person name="Hibbett D.S."/>
        </authorList>
    </citation>
    <scope>NUCLEOTIDE SEQUENCE</scope>
    <source>
        <strain evidence="2">FP-58527</strain>
    </source>
</reference>
<keyword evidence="2" id="KW-1185">Reference proteome</keyword>
<gene>
    <name evidence="1" type="ORF">FOMPIDRAFT_1053067</name>
</gene>
<evidence type="ECO:0000313" key="1">
    <source>
        <dbReference type="EMBL" id="EPS96704.1"/>
    </source>
</evidence>
<dbReference type="InParanoid" id="S8FE86"/>
<dbReference type="EMBL" id="KE504185">
    <property type="protein sequence ID" value="EPS96704.1"/>
    <property type="molecule type" value="Genomic_DNA"/>
</dbReference>
<protein>
    <submittedName>
        <fullName evidence="1">Uncharacterized protein</fullName>
    </submittedName>
</protein>
<name>S8FE86_FOMSC</name>
<proteinExistence type="predicted"/>
<dbReference type="HOGENOM" id="CLU_882896_0_0_1"/>
<dbReference type="Proteomes" id="UP000015241">
    <property type="component" value="Unassembled WGS sequence"/>
</dbReference>
<sequence>MHLPDVSTVLWRVQTKWTIALAPPLGSITMMVSWLRSAHVVVDVSDDPILNNTVPFGTGVIYSIILTYLLGLQNFNWEILETGVRVIDDNYVTEVTEKQLQQQLAVKHLSPLADYIELPDCFAQPGEDGLDILTVLFSELHRHGGMPPYLTKDDTEIPNDSVRLNHIMYPMGTPMSGKSIFPLCSLPSEKKQSMLDIVPEMYHPDYDNHKQSYTDALSYGTDGRSISDEHAVADFTVQKLGTLVFYALKQCLRTPSFDPVQFLKSISDVDEDGNRITFEHLMDVLPCLDPGNDMPDVMHRCQDAWHKMKELSLLL</sequence>
<dbReference type="STRING" id="743788.S8FE86"/>